<dbReference type="InterPro" id="IPR004358">
    <property type="entry name" value="Sig_transdc_His_kin-like_C"/>
</dbReference>
<dbReference type="Gene3D" id="6.10.340.10">
    <property type="match status" value="1"/>
</dbReference>
<evidence type="ECO:0000256" key="2">
    <source>
        <dbReference type="ARBA" id="ARBA00004236"/>
    </source>
</evidence>
<dbReference type="Gene3D" id="3.30.565.10">
    <property type="entry name" value="Histidine kinase-like ATPase, C-terminal domain"/>
    <property type="match status" value="1"/>
</dbReference>
<accession>A0ABQ3WGE9</accession>
<dbReference type="PRINTS" id="PR00344">
    <property type="entry name" value="BCTRLSENSOR"/>
</dbReference>
<dbReference type="InterPro" id="IPR003594">
    <property type="entry name" value="HATPase_dom"/>
</dbReference>
<dbReference type="SMART" id="SM00388">
    <property type="entry name" value="HisKA"/>
    <property type="match status" value="1"/>
</dbReference>
<dbReference type="SMART" id="SM00387">
    <property type="entry name" value="HATPase_c"/>
    <property type="match status" value="1"/>
</dbReference>
<keyword evidence="7 13" id="KW-0418">Kinase</keyword>
<comment type="catalytic activity">
    <reaction evidence="1">
        <text>ATP + protein L-histidine = ADP + protein N-phospho-L-histidine.</text>
        <dbReference type="EC" id="2.7.13.3"/>
    </reaction>
</comment>
<evidence type="ECO:0000256" key="1">
    <source>
        <dbReference type="ARBA" id="ARBA00000085"/>
    </source>
</evidence>
<evidence type="ECO:0000256" key="9">
    <source>
        <dbReference type="ARBA" id="ARBA00023012"/>
    </source>
</evidence>
<comment type="subcellular location">
    <subcellularLocation>
        <location evidence="2">Cell membrane</location>
    </subcellularLocation>
</comment>
<dbReference type="InterPro" id="IPR005467">
    <property type="entry name" value="His_kinase_dom"/>
</dbReference>
<evidence type="ECO:0000256" key="7">
    <source>
        <dbReference type="ARBA" id="ARBA00022777"/>
    </source>
</evidence>
<keyword evidence="8" id="KW-1133">Transmembrane helix</keyword>
<dbReference type="InterPro" id="IPR036097">
    <property type="entry name" value="HisK_dim/P_sf"/>
</dbReference>
<dbReference type="PROSITE" id="PS50885">
    <property type="entry name" value="HAMP"/>
    <property type="match status" value="1"/>
</dbReference>
<dbReference type="PANTHER" id="PTHR45436">
    <property type="entry name" value="SENSOR HISTIDINE KINASE YKOH"/>
    <property type="match status" value="1"/>
</dbReference>
<evidence type="ECO:0000256" key="6">
    <source>
        <dbReference type="ARBA" id="ARBA00022692"/>
    </source>
</evidence>
<keyword evidence="4" id="KW-0597">Phosphoprotein</keyword>
<evidence type="ECO:0000256" key="8">
    <source>
        <dbReference type="ARBA" id="ARBA00022989"/>
    </source>
</evidence>
<name>A0ABQ3WGE9_9ACTN</name>
<dbReference type="SUPFAM" id="SSF158472">
    <property type="entry name" value="HAMP domain-like"/>
    <property type="match status" value="1"/>
</dbReference>
<keyword evidence="5" id="KW-0808">Transferase</keyword>
<dbReference type="PROSITE" id="PS50109">
    <property type="entry name" value="HIS_KIN"/>
    <property type="match status" value="1"/>
</dbReference>
<comment type="caution">
    <text evidence="13">The sequence shown here is derived from an EMBL/GenBank/DDBJ whole genome shotgun (WGS) entry which is preliminary data.</text>
</comment>
<dbReference type="SMART" id="SM00304">
    <property type="entry name" value="HAMP"/>
    <property type="match status" value="1"/>
</dbReference>
<keyword evidence="6" id="KW-0812">Transmembrane</keyword>
<evidence type="ECO:0000259" key="11">
    <source>
        <dbReference type="PROSITE" id="PS50109"/>
    </source>
</evidence>
<dbReference type="RefSeq" id="WP_204295076.1">
    <property type="nucleotide sequence ID" value="NZ_BAAAGQ010000009.1"/>
</dbReference>
<feature type="domain" description="Histidine kinase" evidence="11">
    <location>
        <begin position="256"/>
        <end position="470"/>
    </location>
</feature>
<gene>
    <name evidence="13" type="primary">phoR_1</name>
    <name evidence="13" type="ORF">Aca07nite_17080</name>
</gene>
<dbReference type="InterPro" id="IPR003661">
    <property type="entry name" value="HisK_dim/P_dom"/>
</dbReference>
<feature type="domain" description="HAMP" evidence="12">
    <location>
        <begin position="188"/>
        <end position="241"/>
    </location>
</feature>
<dbReference type="Pfam" id="PF02518">
    <property type="entry name" value="HATPase_c"/>
    <property type="match status" value="1"/>
</dbReference>
<evidence type="ECO:0000256" key="10">
    <source>
        <dbReference type="ARBA" id="ARBA00023136"/>
    </source>
</evidence>
<protein>
    <recommendedName>
        <fullName evidence="3">histidine kinase</fullName>
        <ecNumber evidence="3">2.7.13.3</ecNumber>
    </recommendedName>
</protein>
<dbReference type="SUPFAM" id="SSF55874">
    <property type="entry name" value="ATPase domain of HSP90 chaperone/DNA topoisomerase II/histidine kinase"/>
    <property type="match status" value="1"/>
</dbReference>
<evidence type="ECO:0000313" key="13">
    <source>
        <dbReference type="EMBL" id="GID44433.1"/>
    </source>
</evidence>
<reference evidence="13" key="1">
    <citation type="submission" date="2021-01" db="EMBL/GenBank/DDBJ databases">
        <title>Whole genome shotgun sequence of Actinoplanes capillaceus NBRC 16408.</title>
        <authorList>
            <person name="Komaki H."/>
            <person name="Tamura T."/>
        </authorList>
    </citation>
    <scope>NUCLEOTIDE SEQUENCE [LARGE SCALE GENOMIC DNA]</scope>
    <source>
        <strain evidence="13">NBRC 16408</strain>
    </source>
</reference>
<evidence type="ECO:0000256" key="4">
    <source>
        <dbReference type="ARBA" id="ARBA00022553"/>
    </source>
</evidence>
<sequence length="474" mass="50353">MPLRRRLVLTMVGLLALGLFLSVGAIYGAIQDWRNDRTHDVLTAMSADLDRRLTATPLAGRRLAPGAPADDLGLLWRQAAETGDIPSFVQLRSPTGRVIDTLAVGRSPDLPDPLPAGADAVFQRAPSVGGGPYWLVRVARLSDGSGIVLVGMHSTDSDELVQRTTNVAIVSSVVVLLAMAVLSAHAVRTALRPLTRMEVVAGAIGQGDLGRRVPYNSPKTEVGRLGAALNAMLGQIERAFRAREESEQRLRRFVAEASHELRTPVATIRGYAELFRRGAADRPGDLAMAMRRIELEAARMGSLVDELLLLARLDQGRPLENELVDLSELAADAVADARAVQPDRVLDLAVDGPVLVAGDAERLRQVLGNLVGNVLRHVPPDAPATVRVSRRADQAVVEVTDAGPGLAPQDAARVFERFYRGESARAQEDGGSGLGLSIVAAVAAAHGGAADVESVPGNGTTFRVRLPVAPEEPE</sequence>
<keyword evidence="10" id="KW-0472">Membrane</keyword>
<dbReference type="InterPro" id="IPR003660">
    <property type="entry name" value="HAMP_dom"/>
</dbReference>
<dbReference type="CDD" id="cd00075">
    <property type="entry name" value="HATPase"/>
    <property type="match status" value="1"/>
</dbReference>
<dbReference type="EC" id="2.7.13.3" evidence="3"/>
<dbReference type="SUPFAM" id="SSF47384">
    <property type="entry name" value="Homodimeric domain of signal transducing histidine kinase"/>
    <property type="match status" value="1"/>
</dbReference>
<dbReference type="InterPro" id="IPR050428">
    <property type="entry name" value="TCS_sensor_his_kinase"/>
</dbReference>
<dbReference type="Pfam" id="PF00512">
    <property type="entry name" value="HisKA"/>
    <property type="match status" value="1"/>
</dbReference>
<dbReference type="Pfam" id="PF00672">
    <property type="entry name" value="HAMP"/>
    <property type="match status" value="1"/>
</dbReference>
<evidence type="ECO:0000256" key="3">
    <source>
        <dbReference type="ARBA" id="ARBA00012438"/>
    </source>
</evidence>
<proteinExistence type="predicted"/>
<keyword evidence="9" id="KW-0902">Two-component regulatory system</keyword>
<dbReference type="PANTHER" id="PTHR45436:SF5">
    <property type="entry name" value="SENSOR HISTIDINE KINASE TRCS"/>
    <property type="match status" value="1"/>
</dbReference>
<evidence type="ECO:0000256" key="5">
    <source>
        <dbReference type="ARBA" id="ARBA00022679"/>
    </source>
</evidence>
<dbReference type="Gene3D" id="1.10.287.130">
    <property type="match status" value="1"/>
</dbReference>
<dbReference type="GO" id="GO:0016301">
    <property type="term" value="F:kinase activity"/>
    <property type="evidence" value="ECO:0007669"/>
    <property type="project" value="UniProtKB-KW"/>
</dbReference>
<evidence type="ECO:0000259" key="12">
    <source>
        <dbReference type="PROSITE" id="PS50885"/>
    </source>
</evidence>
<dbReference type="CDD" id="cd06225">
    <property type="entry name" value="HAMP"/>
    <property type="match status" value="1"/>
</dbReference>
<dbReference type="InterPro" id="IPR036890">
    <property type="entry name" value="HATPase_C_sf"/>
</dbReference>
<dbReference type="CDD" id="cd00082">
    <property type="entry name" value="HisKA"/>
    <property type="match status" value="1"/>
</dbReference>
<dbReference type="EMBL" id="BOMF01000030">
    <property type="protein sequence ID" value="GID44433.1"/>
    <property type="molecule type" value="Genomic_DNA"/>
</dbReference>
<organism evidence="13">
    <name type="scientific">Actinoplanes campanulatus</name>
    <dbReference type="NCBI Taxonomy" id="113559"/>
    <lineage>
        <taxon>Bacteria</taxon>
        <taxon>Bacillati</taxon>
        <taxon>Actinomycetota</taxon>
        <taxon>Actinomycetes</taxon>
        <taxon>Micromonosporales</taxon>
        <taxon>Micromonosporaceae</taxon>
        <taxon>Actinoplanes</taxon>
    </lineage>
</organism>